<dbReference type="Pfam" id="PF08282">
    <property type="entry name" value="Hydrolase_3"/>
    <property type="match status" value="1"/>
</dbReference>
<accession>A0A4R8A6H8</accession>
<dbReference type="OrthoDB" id="9781413at2"/>
<dbReference type="PRINTS" id="PR00119">
    <property type="entry name" value="CATATPASE"/>
</dbReference>
<dbReference type="InterPro" id="IPR006379">
    <property type="entry name" value="HAD-SF_hydro_IIB"/>
</dbReference>
<dbReference type="GO" id="GO:0005829">
    <property type="term" value="C:cytosol"/>
    <property type="evidence" value="ECO:0007669"/>
    <property type="project" value="TreeGrafter"/>
</dbReference>
<dbReference type="GO" id="GO:0000287">
    <property type="term" value="F:magnesium ion binding"/>
    <property type="evidence" value="ECO:0007669"/>
    <property type="project" value="TreeGrafter"/>
</dbReference>
<keyword evidence="2" id="KW-1185">Reference proteome</keyword>
<dbReference type="SUPFAM" id="SSF56784">
    <property type="entry name" value="HAD-like"/>
    <property type="match status" value="1"/>
</dbReference>
<evidence type="ECO:0000313" key="2">
    <source>
        <dbReference type="Proteomes" id="UP000294743"/>
    </source>
</evidence>
<dbReference type="PANTHER" id="PTHR10000">
    <property type="entry name" value="PHOSPHOSERINE PHOSPHATASE"/>
    <property type="match status" value="1"/>
</dbReference>
<dbReference type="Proteomes" id="UP000294743">
    <property type="component" value="Unassembled WGS sequence"/>
</dbReference>
<organism evidence="1 2">
    <name type="scientific">Breznakia blatticola</name>
    <dbReference type="NCBI Taxonomy" id="1754012"/>
    <lineage>
        <taxon>Bacteria</taxon>
        <taxon>Bacillati</taxon>
        <taxon>Bacillota</taxon>
        <taxon>Erysipelotrichia</taxon>
        <taxon>Erysipelotrichales</taxon>
        <taxon>Erysipelotrichaceae</taxon>
        <taxon>Breznakia</taxon>
    </lineage>
</organism>
<comment type="caution">
    <text evidence="1">The sequence shown here is derived from an EMBL/GenBank/DDBJ whole genome shotgun (WGS) entry which is preliminary data.</text>
</comment>
<dbReference type="InterPro" id="IPR023214">
    <property type="entry name" value="HAD_sf"/>
</dbReference>
<dbReference type="PROSITE" id="PS01229">
    <property type="entry name" value="COF_2"/>
    <property type="match status" value="1"/>
</dbReference>
<reference evidence="1 2" key="1">
    <citation type="submission" date="2019-03" db="EMBL/GenBank/DDBJ databases">
        <title>Genomic Encyclopedia of Type Strains, Phase IV (KMG-IV): sequencing the most valuable type-strain genomes for metagenomic binning, comparative biology and taxonomic classification.</title>
        <authorList>
            <person name="Goeker M."/>
        </authorList>
    </citation>
    <scope>NUCLEOTIDE SEQUENCE [LARGE SCALE GENOMIC DNA]</scope>
    <source>
        <strain evidence="1 2">DSM 28867</strain>
    </source>
</reference>
<name>A0A4R8A6H8_9FIRM</name>
<evidence type="ECO:0000313" key="1">
    <source>
        <dbReference type="EMBL" id="TDW26290.1"/>
    </source>
</evidence>
<dbReference type="PANTHER" id="PTHR10000:SF8">
    <property type="entry name" value="HAD SUPERFAMILY HYDROLASE-LIKE, TYPE 3"/>
    <property type="match status" value="1"/>
</dbReference>
<dbReference type="Gene3D" id="3.40.50.1000">
    <property type="entry name" value="HAD superfamily/HAD-like"/>
    <property type="match status" value="1"/>
</dbReference>
<dbReference type="Gene3D" id="3.30.1240.10">
    <property type="match status" value="1"/>
</dbReference>
<gene>
    <name evidence="1" type="ORF">EDD63_1013</name>
</gene>
<dbReference type="SFLD" id="SFLDG01140">
    <property type="entry name" value="C2.B:_Phosphomannomutase_and_P"/>
    <property type="match status" value="1"/>
</dbReference>
<dbReference type="EMBL" id="SODD01000001">
    <property type="protein sequence ID" value="TDW26290.1"/>
    <property type="molecule type" value="Genomic_DNA"/>
</dbReference>
<protein>
    <recommendedName>
        <fullName evidence="3">Cof subfamily protein (Haloacid dehalogenase superfamily)/HAD superfamily hydrolase (TIGR01484 family)</fullName>
    </recommendedName>
</protein>
<dbReference type="RefSeq" id="WP_134167183.1">
    <property type="nucleotide sequence ID" value="NZ_SODD01000001.1"/>
</dbReference>
<dbReference type="CDD" id="cd07516">
    <property type="entry name" value="HAD_Pase"/>
    <property type="match status" value="1"/>
</dbReference>
<dbReference type="InterPro" id="IPR000150">
    <property type="entry name" value="Cof"/>
</dbReference>
<dbReference type="NCBIfam" id="TIGR01484">
    <property type="entry name" value="HAD-SF-IIB"/>
    <property type="match status" value="1"/>
</dbReference>
<dbReference type="SFLD" id="SFLDS00003">
    <property type="entry name" value="Haloacid_Dehalogenase"/>
    <property type="match status" value="1"/>
</dbReference>
<evidence type="ECO:0008006" key="3">
    <source>
        <dbReference type="Google" id="ProtNLM"/>
    </source>
</evidence>
<dbReference type="NCBIfam" id="TIGR00099">
    <property type="entry name" value="Cof-subfamily"/>
    <property type="match status" value="1"/>
</dbReference>
<proteinExistence type="predicted"/>
<dbReference type="InterPro" id="IPR036412">
    <property type="entry name" value="HAD-like_sf"/>
</dbReference>
<dbReference type="AlphaFoldDB" id="A0A4R8A6H8"/>
<sequence length="271" mass="30448">MYKLICVDLDGTLLNSRNMITPQNKKAIRKALDAGIEVAIVSGRPNCFTIRIMNQISVKMSHITFNGGYYRVAGKSRTFPIPASAADQIAHLAQKYNVRTYFKNKNLSLCTRTDPGVLDYDLYKDVTPEKDRMDMYYSVDTQTILDHDTEYLKIISLQDDVDSLNQMVDEVEKIEGIRLYRYPDYFECSSIETSKGLAIKAVCKDIGIDLSDVVCIGDNFNDLPMFEVAGLSVAMKNAPDAVKEKVDVVTLSNDDSGVAYAIENYVLKEQE</sequence>
<dbReference type="PROSITE" id="PS01228">
    <property type="entry name" value="COF_1"/>
    <property type="match status" value="1"/>
</dbReference>
<dbReference type="GO" id="GO:0016791">
    <property type="term" value="F:phosphatase activity"/>
    <property type="evidence" value="ECO:0007669"/>
    <property type="project" value="TreeGrafter"/>
</dbReference>